<organism evidence="1 2">
    <name type="scientific">Brassica oleracea var. oleracea</name>
    <dbReference type="NCBI Taxonomy" id="109376"/>
    <lineage>
        <taxon>Eukaryota</taxon>
        <taxon>Viridiplantae</taxon>
        <taxon>Streptophyta</taxon>
        <taxon>Embryophyta</taxon>
        <taxon>Tracheophyta</taxon>
        <taxon>Spermatophyta</taxon>
        <taxon>Magnoliopsida</taxon>
        <taxon>eudicotyledons</taxon>
        <taxon>Gunneridae</taxon>
        <taxon>Pentapetalae</taxon>
        <taxon>rosids</taxon>
        <taxon>malvids</taxon>
        <taxon>Brassicales</taxon>
        <taxon>Brassicaceae</taxon>
        <taxon>Brassiceae</taxon>
        <taxon>Brassica</taxon>
    </lineage>
</organism>
<evidence type="ECO:0000313" key="2">
    <source>
        <dbReference type="Proteomes" id="UP000032141"/>
    </source>
</evidence>
<dbReference type="HOGENOM" id="CLU_3053158_0_0_1"/>
<evidence type="ECO:0000313" key="1">
    <source>
        <dbReference type="EnsemblPlants" id="Bo7g030500.1"/>
    </source>
</evidence>
<dbReference type="Proteomes" id="UP000032141">
    <property type="component" value="Chromosome C7"/>
</dbReference>
<reference evidence="1 2" key="1">
    <citation type="journal article" date="2014" name="Genome Biol.">
        <title>Transcriptome and methylome profiling reveals relics of genome dominance in the mesopolyploid Brassica oleracea.</title>
        <authorList>
            <person name="Parkin I.A."/>
            <person name="Koh C."/>
            <person name="Tang H."/>
            <person name="Robinson S.J."/>
            <person name="Kagale S."/>
            <person name="Clarke W.E."/>
            <person name="Town C.D."/>
            <person name="Nixon J."/>
            <person name="Krishnakumar V."/>
            <person name="Bidwell S.L."/>
            <person name="Denoeud F."/>
            <person name="Belcram H."/>
            <person name="Links M.G."/>
            <person name="Just J."/>
            <person name="Clarke C."/>
            <person name="Bender T."/>
            <person name="Huebert T."/>
            <person name="Mason A.S."/>
            <person name="Pires J.C."/>
            <person name="Barker G."/>
            <person name="Moore J."/>
            <person name="Walley P.G."/>
            <person name="Manoli S."/>
            <person name="Batley J."/>
            <person name="Edwards D."/>
            <person name="Nelson M.N."/>
            <person name="Wang X."/>
            <person name="Paterson A.H."/>
            <person name="King G."/>
            <person name="Bancroft I."/>
            <person name="Chalhoub B."/>
            <person name="Sharpe A.G."/>
        </authorList>
    </citation>
    <scope>NUCLEOTIDE SEQUENCE</scope>
    <source>
        <strain evidence="1 2">cv. TO1000</strain>
    </source>
</reference>
<accession>A0A0D3D4L2</accession>
<sequence length="54" mass="6033">MSTLIMVSFLSQKETVVMAHLPLATPTTGRILCLAVTSVSYERYINWTLVLYLG</sequence>
<reference evidence="1" key="2">
    <citation type="submission" date="2015-03" db="UniProtKB">
        <authorList>
            <consortium name="EnsemblPlants"/>
        </authorList>
    </citation>
    <scope>IDENTIFICATION</scope>
</reference>
<proteinExistence type="predicted"/>
<dbReference type="EnsemblPlants" id="Bo7g030500.1">
    <property type="protein sequence ID" value="Bo7g030500.1"/>
    <property type="gene ID" value="Bo7g030500"/>
</dbReference>
<protein>
    <submittedName>
        <fullName evidence="1">Uncharacterized protein</fullName>
    </submittedName>
</protein>
<name>A0A0D3D4L2_BRAOL</name>
<dbReference type="AlphaFoldDB" id="A0A0D3D4L2"/>
<dbReference type="Gramene" id="Bo7g030500.1">
    <property type="protein sequence ID" value="Bo7g030500.1"/>
    <property type="gene ID" value="Bo7g030500"/>
</dbReference>
<keyword evidence="2" id="KW-1185">Reference proteome</keyword>